<organism evidence="1 2">
    <name type="scientific">Coemansia helicoidea</name>
    <dbReference type="NCBI Taxonomy" id="1286919"/>
    <lineage>
        <taxon>Eukaryota</taxon>
        <taxon>Fungi</taxon>
        <taxon>Fungi incertae sedis</taxon>
        <taxon>Zoopagomycota</taxon>
        <taxon>Kickxellomycotina</taxon>
        <taxon>Kickxellomycetes</taxon>
        <taxon>Kickxellales</taxon>
        <taxon>Kickxellaceae</taxon>
        <taxon>Coemansia</taxon>
    </lineage>
</organism>
<keyword evidence="2" id="KW-1185">Reference proteome</keyword>
<evidence type="ECO:0000313" key="1">
    <source>
        <dbReference type="EMBL" id="KAJ2806728.1"/>
    </source>
</evidence>
<comment type="caution">
    <text evidence="1">The sequence shown here is derived from an EMBL/GenBank/DDBJ whole genome shotgun (WGS) entry which is preliminary data.</text>
</comment>
<accession>A0ACC1LFJ1</accession>
<evidence type="ECO:0000313" key="2">
    <source>
        <dbReference type="Proteomes" id="UP001140087"/>
    </source>
</evidence>
<protein>
    <submittedName>
        <fullName evidence="1">Uncharacterized protein</fullName>
    </submittedName>
</protein>
<gene>
    <name evidence="1" type="ORF">H4R21_000755</name>
</gene>
<dbReference type="EMBL" id="JANBUN010000116">
    <property type="protein sequence ID" value="KAJ2806728.1"/>
    <property type="molecule type" value="Genomic_DNA"/>
</dbReference>
<name>A0ACC1LFJ1_9FUNG</name>
<reference evidence="1" key="1">
    <citation type="submission" date="2022-07" db="EMBL/GenBank/DDBJ databases">
        <title>Phylogenomic reconstructions and comparative analyses of Kickxellomycotina fungi.</title>
        <authorList>
            <person name="Reynolds N.K."/>
            <person name="Stajich J.E."/>
            <person name="Barry K."/>
            <person name="Grigoriev I.V."/>
            <person name="Crous P."/>
            <person name="Smith M.E."/>
        </authorList>
    </citation>
    <scope>NUCLEOTIDE SEQUENCE</scope>
    <source>
        <strain evidence="1">BCRC 34780</strain>
    </source>
</reference>
<proteinExistence type="predicted"/>
<sequence>MDANPRGIPRAPFVDDVDKYMKTDTAEATLRKMSETVSKYRFMENSRLQQRGSLEHKLPEIEKTLAIVGYLRDKRGTQEPIETLFEVNDTLYAHATVPPADSVNLWLGANVMLEYTTDEAQELLASKLSVAKTSLEHVVEDLEFLRDQITTMEVNIARVYNWDVKQRRAQSGVSA</sequence>
<dbReference type="Proteomes" id="UP001140087">
    <property type="component" value="Unassembled WGS sequence"/>
</dbReference>